<evidence type="ECO:0000256" key="1">
    <source>
        <dbReference type="SAM" id="MobiDB-lite"/>
    </source>
</evidence>
<reference evidence="4" key="1">
    <citation type="journal article" date="2019" name="Int. J. Syst. Evol. Microbiol.">
        <title>The Global Catalogue of Microorganisms (GCM) 10K type strain sequencing project: providing services to taxonomists for standard genome sequencing and annotation.</title>
        <authorList>
            <consortium name="The Broad Institute Genomics Platform"/>
            <consortium name="The Broad Institute Genome Sequencing Center for Infectious Disease"/>
            <person name="Wu L."/>
            <person name="Ma J."/>
        </authorList>
    </citation>
    <scope>NUCLEOTIDE SEQUENCE [LARGE SCALE GENOMIC DNA]</scope>
    <source>
        <strain evidence="4">KCTC 42586</strain>
    </source>
</reference>
<keyword evidence="2" id="KW-0732">Signal</keyword>
<keyword evidence="4" id="KW-1185">Reference proteome</keyword>
<feature type="chain" id="PRO_5046124581" description="Secreted protein" evidence="2">
    <location>
        <begin position="26"/>
        <end position="114"/>
    </location>
</feature>
<evidence type="ECO:0000313" key="3">
    <source>
        <dbReference type="EMBL" id="MFC5217176.1"/>
    </source>
</evidence>
<dbReference type="EMBL" id="JBHSKM010000019">
    <property type="protein sequence ID" value="MFC5217176.1"/>
    <property type="molecule type" value="Genomic_DNA"/>
</dbReference>
<accession>A0ABW0CQR1</accession>
<protein>
    <recommendedName>
        <fullName evidence="5">Secreted protein</fullName>
    </recommendedName>
</protein>
<dbReference type="Proteomes" id="UP001596263">
    <property type="component" value="Unassembled WGS sequence"/>
</dbReference>
<sequence>MPKKFAVITALALSTVVAGAGIASAGGNGGGNGGNGSPTTVKGGEDFSSGPHVMTDSPAVVNVNGNVVDAACVLPWANGAAGIAGVLAKNPRYVACNADKVDQSHDGEYISGLL</sequence>
<gene>
    <name evidence="3" type="ORF">ACFPQ9_25380</name>
</gene>
<evidence type="ECO:0000256" key="2">
    <source>
        <dbReference type="SAM" id="SignalP"/>
    </source>
</evidence>
<evidence type="ECO:0000313" key="4">
    <source>
        <dbReference type="Proteomes" id="UP001596263"/>
    </source>
</evidence>
<dbReference type="RefSeq" id="WP_380857534.1">
    <property type="nucleotide sequence ID" value="NZ_JBHSKM010000019.1"/>
</dbReference>
<comment type="caution">
    <text evidence="3">The sequence shown here is derived from an EMBL/GenBank/DDBJ whole genome shotgun (WGS) entry which is preliminary data.</text>
</comment>
<feature type="region of interest" description="Disordered" evidence="1">
    <location>
        <begin position="24"/>
        <end position="53"/>
    </location>
</feature>
<proteinExistence type="predicted"/>
<name>A0ABW0CQR1_STRCD</name>
<feature type="signal peptide" evidence="2">
    <location>
        <begin position="1"/>
        <end position="25"/>
    </location>
</feature>
<evidence type="ECO:0008006" key="5">
    <source>
        <dbReference type="Google" id="ProtNLM"/>
    </source>
</evidence>
<feature type="compositionally biased region" description="Gly residues" evidence="1">
    <location>
        <begin position="24"/>
        <end position="36"/>
    </location>
</feature>
<organism evidence="3 4">
    <name type="scientific">Streptomyces coerulescens</name>
    <dbReference type="NCBI Taxonomy" id="29304"/>
    <lineage>
        <taxon>Bacteria</taxon>
        <taxon>Bacillati</taxon>
        <taxon>Actinomycetota</taxon>
        <taxon>Actinomycetes</taxon>
        <taxon>Kitasatosporales</taxon>
        <taxon>Streptomycetaceae</taxon>
        <taxon>Streptomyces</taxon>
    </lineage>
</organism>